<comment type="caution">
    <text evidence="1">The sequence shown here is derived from an EMBL/GenBank/DDBJ whole genome shotgun (WGS) entry which is preliminary data.</text>
</comment>
<name>A0A8H7C2U2_AGABI</name>
<evidence type="ECO:0000313" key="2">
    <source>
        <dbReference type="Proteomes" id="UP000629468"/>
    </source>
</evidence>
<dbReference type="AlphaFoldDB" id="A0A8H7C2U2"/>
<dbReference type="Proteomes" id="UP000629468">
    <property type="component" value="Unassembled WGS sequence"/>
</dbReference>
<protein>
    <submittedName>
        <fullName evidence="1">Uncharacterized protein</fullName>
    </submittedName>
</protein>
<reference evidence="1 2" key="1">
    <citation type="journal article" name="Sci. Rep.">
        <title>Telomere-to-telomere assembled and centromere annotated genomes of the two main subspecies of the button mushroom Agaricus bisporus reveal especially polymorphic chromosome ends.</title>
        <authorList>
            <person name="Sonnenberg A.S.M."/>
            <person name="Sedaghat-Telgerd N."/>
            <person name="Lavrijssen B."/>
            <person name="Ohm R.A."/>
            <person name="Hendrickx P.M."/>
            <person name="Scholtmeijer K."/>
            <person name="Baars J.J.P."/>
            <person name="van Peer A."/>
        </authorList>
    </citation>
    <scope>NUCLEOTIDE SEQUENCE [LARGE SCALE GENOMIC DNA]</scope>
    <source>
        <strain evidence="1 2">H119_p4</strain>
    </source>
</reference>
<dbReference type="EMBL" id="JABXXO010000014">
    <property type="protein sequence ID" value="KAF7760950.1"/>
    <property type="molecule type" value="Genomic_DNA"/>
</dbReference>
<sequence length="350" mass="39958">MKKIQMTQSQQAPWLVYNKNRQDDNISTKGQAVDENHRVLHQFLHKEGPHLWVSSEFIVAWLTEAQMKTGSFYLRRLIGTRPTEEHDEKAVRHHRSVNHGSLENYVRLVAGLISFIHRNITTPKSGYKVPIPSEIETQCKTLISSIEPAAARNGVDIAEELIVETPHLYDSDNDSELNDDKSFGAHLHVEKGKSSLTNHENLMNLLYSLQGGTITHTIAAILFTGRLVFSWRINEAYESVELYFNERTESILPTLYLLKRGFSSLHSAEESSFLFNALDLSGRSAIIEGKELSMDQIGASHARAIQEITQAIDELTFYQPDYQLDENEKIYDEPRERRPGYSFVTDTRNP</sequence>
<organism evidence="1 2">
    <name type="scientific">Agaricus bisporus var. burnettii</name>
    <dbReference type="NCBI Taxonomy" id="192524"/>
    <lineage>
        <taxon>Eukaryota</taxon>
        <taxon>Fungi</taxon>
        <taxon>Dikarya</taxon>
        <taxon>Basidiomycota</taxon>
        <taxon>Agaricomycotina</taxon>
        <taxon>Agaricomycetes</taxon>
        <taxon>Agaricomycetidae</taxon>
        <taxon>Agaricales</taxon>
        <taxon>Agaricineae</taxon>
        <taxon>Agaricaceae</taxon>
        <taxon>Agaricus</taxon>
    </lineage>
</organism>
<evidence type="ECO:0000313" key="1">
    <source>
        <dbReference type="EMBL" id="KAF7760950.1"/>
    </source>
</evidence>
<proteinExistence type="predicted"/>
<accession>A0A8H7C2U2</accession>
<gene>
    <name evidence="1" type="ORF">Agabi119p4_10359</name>
</gene>